<dbReference type="InterPro" id="IPR003591">
    <property type="entry name" value="Leu-rich_rpt_typical-subtyp"/>
</dbReference>
<dbReference type="SUPFAM" id="SSF52058">
    <property type="entry name" value="L domain-like"/>
    <property type="match status" value="1"/>
</dbReference>
<dbReference type="Gene3D" id="3.80.10.10">
    <property type="entry name" value="Ribonuclease Inhibitor"/>
    <property type="match status" value="1"/>
</dbReference>
<dbReference type="OrthoDB" id="7827063at2759"/>
<dbReference type="AlphaFoldDB" id="A0A9Q0S0G5"/>
<dbReference type="Proteomes" id="UP001151699">
    <property type="component" value="Chromosome X"/>
</dbReference>
<dbReference type="InterPro" id="IPR001254">
    <property type="entry name" value="Trypsin_dom"/>
</dbReference>
<keyword evidence="5" id="KW-0645">Protease</keyword>
<dbReference type="PROSITE" id="PS50240">
    <property type="entry name" value="TRYPSIN_DOM"/>
    <property type="match status" value="1"/>
</dbReference>
<proteinExistence type="inferred from homology"/>
<dbReference type="CDD" id="cd00190">
    <property type="entry name" value="Tryp_SPc"/>
    <property type="match status" value="1"/>
</dbReference>
<dbReference type="EMBL" id="WJQU01000003">
    <property type="protein sequence ID" value="KAJ6639752.1"/>
    <property type="molecule type" value="Genomic_DNA"/>
</dbReference>
<dbReference type="InterPro" id="IPR032675">
    <property type="entry name" value="LRR_dom_sf"/>
</dbReference>
<dbReference type="InterPro" id="IPR009003">
    <property type="entry name" value="Peptidase_S1_PA"/>
</dbReference>
<name>A0A9Q0S0G5_9DIPT</name>
<keyword evidence="2" id="KW-0677">Repeat</keyword>
<evidence type="ECO:0000256" key="1">
    <source>
        <dbReference type="ARBA" id="ARBA00022614"/>
    </source>
</evidence>
<comment type="similarity">
    <text evidence="3">Belongs to the peptidase S1 family. CLIP subfamily.</text>
</comment>
<reference evidence="5" key="1">
    <citation type="submission" date="2022-07" db="EMBL/GenBank/DDBJ databases">
        <authorList>
            <person name="Trinca V."/>
            <person name="Uliana J.V.C."/>
            <person name="Torres T.T."/>
            <person name="Ward R.J."/>
            <person name="Monesi N."/>
        </authorList>
    </citation>
    <scope>NUCLEOTIDE SEQUENCE</scope>
    <source>
        <strain evidence="5">HSMRA1968</strain>
        <tissue evidence="5">Whole embryos</tissue>
    </source>
</reference>
<evidence type="ECO:0000256" key="2">
    <source>
        <dbReference type="ARBA" id="ARBA00022737"/>
    </source>
</evidence>
<dbReference type="PANTHER" id="PTHR45712:SF22">
    <property type="entry name" value="INSULIN-LIKE GROWTH FACTOR-BINDING PROTEIN COMPLEX ACID LABILE SUBUNIT"/>
    <property type="match status" value="1"/>
</dbReference>
<dbReference type="PANTHER" id="PTHR45712">
    <property type="entry name" value="AGAP008170-PA"/>
    <property type="match status" value="1"/>
</dbReference>
<protein>
    <submittedName>
        <fullName evidence="5">Serine protease gd</fullName>
    </submittedName>
</protein>
<organism evidence="5 6">
    <name type="scientific">Pseudolycoriella hygida</name>
    <dbReference type="NCBI Taxonomy" id="35572"/>
    <lineage>
        <taxon>Eukaryota</taxon>
        <taxon>Metazoa</taxon>
        <taxon>Ecdysozoa</taxon>
        <taxon>Arthropoda</taxon>
        <taxon>Hexapoda</taxon>
        <taxon>Insecta</taxon>
        <taxon>Pterygota</taxon>
        <taxon>Neoptera</taxon>
        <taxon>Endopterygota</taxon>
        <taxon>Diptera</taxon>
        <taxon>Nematocera</taxon>
        <taxon>Sciaroidea</taxon>
        <taxon>Sciaridae</taxon>
        <taxon>Pseudolycoriella</taxon>
    </lineage>
</organism>
<feature type="domain" description="Peptidase S1" evidence="4">
    <location>
        <begin position="1"/>
        <end position="209"/>
    </location>
</feature>
<evidence type="ECO:0000313" key="6">
    <source>
        <dbReference type="Proteomes" id="UP001151699"/>
    </source>
</evidence>
<dbReference type="InterPro" id="IPR050333">
    <property type="entry name" value="SLRP"/>
</dbReference>
<dbReference type="SMART" id="SM00020">
    <property type="entry name" value="Tryp_SPc"/>
    <property type="match status" value="1"/>
</dbReference>
<dbReference type="Pfam" id="PF00089">
    <property type="entry name" value="Trypsin"/>
    <property type="match status" value="1"/>
</dbReference>
<dbReference type="Pfam" id="PF13855">
    <property type="entry name" value="LRR_8"/>
    <property type="match status" value="2"/>
</dbReference>
<keyword evidence="5" id="KW-0378">Hydrolase</keyword>
<dbReference type="SMART" id="SM00369">
    <property type="entry name" value="LRR_TYP"/>
    <property type="match status" value="5"/>
</dbReference>
<dbReference type="GO" id="GO:0006508">
    <property type="term" value="P:proteolysis"/>
    <property type="evidence" value="ECO:0007669"/>
    <property type="project" value="UniProtKB-KW"/>
</dbReference>
<accession>A0A9Q0S0G5</accession>
<evidence type="ECO:0000313" key="5">
    <source>
        <dbReference type="EMBL" id="KAJ6639752.1"/>
    </source>
</evidence>
<dbReference type="InterPro" id="IPR001611">
    <property type="entry name" value="Leu-rich_rpt"/>
</dbReference>
<comment type="caution">
    <text evidence="5">The sequence shown here is derived from an EMBL/GenBank/DDBJ whole genome shotgun (WGS) entry which is preliminary data.</text>
</comment>
<evidence type="ECO:0000259" key="4">
    <source>
        <dbReference type="PROSITE" id="PS50240"/>
    </source>
</evidence>
<gene>
    <name evidence="5" type="primary">gd_0</name>
    <name evidence="5" type="ORF">Bhyg_12499</name>
</gene>
<keyword evidence="1" id="KW-0433">Leucine-rich repeat</keyword>
<dbReference type="GO" id="GO:0004252">
    <property type="term" value="F:serine-type endopeptidase activity"/>
    <property type="evidence" value="ECO:0007669"/>
    <property type="project" value="InterPro"/>
</dbReference>
<keyword evidence="6" id="KW-1185">Reference proteome</keyword>
<dbReference type="InterPro" id="IPR043504">
    <property type="entry name" value="Peptidase_S1_PA_chymotrypsin"/>
</dbReference>
<evidence type="ECO:0000256" key="3">
    <source>
        <dbReference type="ARBA" id="ARBA00024195"/>
    </source>
</evidence>
<dbReference type="SUPFAM" id="SSF50494">
    <property type="entry name" value="Trypsin-like serine proteases"/>
    <property type="match status" value="1"/>
</dbReference>
<dbReference type="PROSITE" id="PS51450">
    <property type="entry name" value="LRR"/>
    <property type="match status" value="1"/>
</dbReference>
<dbReference type="Gene3D" id="2.40.10.10">
    <property type="entry name" value="Trypsin-like serine proteases"/>
    <property type="match status" value="1"/>
</dbReference>
<sequence length="588" mass="67347">MSIFPAHCVWQKGTSTQISPHGVTVRLGAHNITETNELGRVERNVTKIYVHPQWNVYIDEFDADVSILVLNDKVVFTRYIQPICMPGSVPIDGIRCSVVGWGATRNGTGVEQIPRCTTTNVLNDSYCFKQDPPIIAFSSSNTFCGGEGAGTPNVGDSGGGLFAVSNASWVQYGIISAVRTNDTGHCLENAFAIYTNTFNFKNWIIDTAGMNNDLNITLNCHYGPNYFMSRYKCFLYYLELQGENMQIVSFGDTHRPGKRDQDVEMLQFYNGTMLFLPNGIGTFFTNLKTLVVGHGREKTSLLGTKSIKRLSFKELEQLEELEFYRNDIEVIDEDSLWDLKNLQSFRIVNNKLKVLHERTFKRNVQLKVLAMHSNHLTSLPRNLLKHNAMLEYVDFSHNSLITIDEKTFVFNLKLKVLSLGYNQIKSLPPNFFTYNILLEELNLQNNSLKIIDENIFENNSKLMAMNFAANQLELLPRHLFKNNSQLHTIQFQQNALQLIDIDFTGANHFAKINLSHNVCINARWSAFEKSFLYVKNITEFQDMITANCREPFVRIEWINIQNKKNQCKRLKIVINLLLLCFRCIIVFF</sequence>